<dbReference type="GO" id="GO:0008239">
    <property type="term" value="F:dipeptidyl-peptidase activity"/>
    <property type="evidence" value="ECO:0007669"/>
    <property type="project" value="InterPro"/>
</dbReference>
<dbReference type="Gene3D" id="2.60.120.260">
    <property type="entry name" value="Galactose-binding domain-like"/>
    <property type="match status" value="1"/>
</dbReference>
<dbReference type="PANTHER" id="PTHR43056:SF10">
    <property type="entry name" value="COCE_NOND FAMILY, PUTATIVE (AFU_ORTHOLOGUE AFUA_7G00600)-RELATED"/>
    <property type="match status" value="1"/>
</dbReference>
<evidence type="ECO:0000313" key="3">
    <source>
        <dbReference type="EMBL" id="ROT88153.1"/>
    </source>
</evidence>
<dbReference type="InterPro" id="IPR008979">
    <property type="entry name" value="Galactose-bd-like_sf"/>
</dbReference>
<dbReference type="InterPro" id="IPR005674">
    <property type="entry name" value="CocE/Ser_esterase"/>
</dbReference>
<dbReference type="Proteomes" id="UP000285258">
    <property type="component" value="Unassembled WGS sequence"/>
</dbReference>
<dbReference type="PANTHER" id="PTHR43056">
    <property type="entry name" value="PEPTIDASE S9 PROLYL OLIGOPEPTIDASE"/>
    <property type="match status" value="1"/>
</dbReference>
<dbReference type="SUPFAM" id="SSF53474">
    <property type="entry name" value="alpha/beta-Hydrolases"/>
    <property type="match status" value="1"/>
</dbReference>
<comment type="caution">
    <text evidence="3">The sequence shown here is derived from an EMBL/GenBank/DDBJ whole genome shotgun (WGS) entry which is preliminary data.</text>
</comment>
<name>A0A423UH94_9ACTN</name>
<reference evidence="4" key="1">
    <citation type="submission" date="2018-05" db="EMBL/GenBank/DDBJ databases">
        <title>Genome Sequencing of selected type strains of the family Eggerthellaceae.</title>
        <authorList>
            <person name="Danylec N."/>
            <person name="Stoll D.A."/>
            <person name="Doetsch A."/>
            <person name="Huch M."/>
        </authorList>
    </citation>
    <scope>NUCLEOTIDE SEQUENCE [LARGE SCALE GENOMIC DNA]</scope>
    <source>
        <strain evidence="4">DSM 27213</strain>
    </source>
</reference>
<dbReference type="AlphaFoldDB" id="A0A423UH94"/>
<keyword evidence="1 3" id="KW-0378">Hydrolase</keyword>
<dbReference type="Pfam" id="PF08530">
    <property type="entry name" value="PepX_C"/>
    <property type="match status" value="1"/>
</dbReference>
<organism evidence="3 4">
    <name type="scientific">Gordonibacter urolithinfaciens</name>
    <dbReference type="NCBI Taxonomy" id="1335613"/>
    <lineage>
        <taxon>Bacteria</taxon>
        <taxon>Bacillati</taxon>
        <taxon>Actinomycetota</taxon>
        <taxon>Coriobacteriia</taxon>
        <taxon>Eggerthellales</taxon>
        <taxon>Eggerthellaceae</taxon>
        <taxon>Gordonibacter</taxon>
    </lineage>
</organism>
<dbReference type="RefSeq" id="WP_096228355.1">
    <property type="nucleotide sequence ID" value="NZ_CP168029.1"/>
</dbReference>
<dbReference type="InterPro" id="IPR029058">
    <property type="entry name" value="AB_hydrolase_fold"/>
</dbReference>
<dbReference type="SUPFAM" id="SSF49785">
    <property type="entry name" value="Galactose-binding domain-like"/>
    <property type="match status" value="1"/>
</dbReference>
<protein>
    <submittedName>
        <fullName evidence="3">CocE/NonD family hydrolase</fullName>
    </submittedName>
</protein>
<dbReference type="NCBIfam" id="TIGR00976">
    <property type="entry name" value="CocE_NonD"/>
    <property type="match status" value="2"/>
</dbReference>
<dbReference type="SMART" id="SM00939">
    <property type="entry name" value="PepX_C"/>
    <property type="match status" value="1"/>
</dbReference>
<accession>A0A423UH94</accession>
<evidence type="ECO:0000259" key="2">
    <source>
        <dbReference type="SMART" id="SM00939"/>
    </source>
</evidence>
<proteinExistence type="predicted"/>
<dbReference type="InterPro" id="IPR050585">
    <property type="entry name" value="Xaa-Pro_dipeptidyl-ppase/CocE"/>
</dbReference>
<evidence type="ECO:0000313" key="4">
    <source>
        <dbReference type="Proteomes" id="UP000285258"/>
    </source>
</evidence>
<dbReference type="InterPro" id="IPR013736">
    <property type="entry name" value="Xaa-Pro_dipept_C"/>
</dbReference>
<dbReference type="Gene3D" id="3.40.50.1820">
    <property type="entry name" value="alpha/beta hydrolase"/>
    <property type="match status" value="1"/>
</dbReference>
<evidence type="ECO:0000256" key="1">
    <source>
        <dbReference type="ARBA" id="ARBA00022801"/>
    </source>
</evidence>
<dbReference type="EMBL" id="QIBW01000022">
    <property type="protein sequence ID" value="ROT88153.1"/>
    <property type="molecule type" value="Genomic_DNA"/>
</dbReference>
<sequence>MMPMERERFTLETTIKGERIERIYQKELRPVTFEEWEVLSDEEKQLAKPCAFNQRTYEAAPGIVCEQDVAVKMRDGITLYCDVFRPQDSDAKVPAILAWSNYGKRPNDFRTGEDVGYTPGVPFGAVSPSAKFEAADPLYWCPNGYAVVNVDPRGIGYSEGLHDQFCEEEARDGYDVVEWAAQQPWCNGRVTMAGSSALAITQWHIAAQQPPHLACIAPWEGMSDMYRESLYEGGIPCVRFTSFATAGACGLKGIDDQAAMALRYPLMNAYWENKIPDFGKVTVPAYVAAGWNHFHLRGSINGYRKISSEKKWLRVHREFEWPDFYTRQNMEELKAFFDRYCKDVHNGWELTPKVRIDVMDAYDEDFATRRPEREFPLARTEYRKLYLNAEAMSLEGENPAAPASVSYDGNEGVAEFDYRFEEDTELTGYMKLHAFVEADGHDDMDLFVTVKKVHENGTEIPVTLFDGTAPHPGAWGKMRVSHRELDEALSSDFQPVQAHRRELKLSAGEIVPIDVEINPTSRLWRKGEILRVQVAGRYLRDEHWIEPLMWETDNRGSHIVHTGGEYGSYLQVPVVGPRHDRSKPFVVDEARHPTHPIF</sequence>
<dbReference type="Gene3D" id="1.10.3020.20">
    <property type="match status" value="1"/>
</dbReference>
<gene>
    <name evidence="3" type="ORF">DMP12_13150</name>
</gene>
<dbReference type="InterPro" id="IPR000383">
    <property type="entry name" value="Xaa-Pro-like_dom"/>
</dbReference>
<feature type="domain" description="Xaa-Pro dipeptidyl-peptidase C-terminal" evidence="2">
    <location>
        <begin position="334"/>
        <end position="571"/>
    </location>
</feature>
<dbReference type="Pfam" id="PF02129">
    <property type="entry name" value="Peptidase_S15"/>
    <property type="match status" value="1"/>
</dbReference>